<name>C0CL61_BLAHS</name>
<proteinExistence type="predicted"/>
<gene>
    <name evidence="3" type="ORF">RUMHYD_01582</name>
</gene>
<dbReference type="AlphaFoldDB" id="C0CL61"/>
<sequence length="409" mass="46383">MWRLAANRKGEGRMICPRCGKDNPQGARFCMNCRYLLESEEDFQGDEKNSNLAKVIIGVEAVLLIALAVLFGVIGNSMTKPEKILENYWEAREEGDWNRVYDCLDVSDSEFLTRQMFVNAMRNRAGVDSWSMEGESEEGETKGFTVIYEDTAWDSGKPQEQVTTLVSKGRNWLFFQNWRVTVEDLTVRDVTFYLPVGSQLELNGQEVSMEGVSDENGTIELQVPQLFSGDYQIKVKKEGMETYQTNLTLGTDDQGFEYEVILRPSKKLETELVERSGAALQMILQNALSGKDFGTVSELFSETAIESGEVSEQYNEIKDIRSDGRIEGVTFFEIYELEGELSPDQTGVAGQVFMEMEGQGKKHYVSEFMGVLSQDISEGNLKLSFDFVEENGQWRLNSMPITEEDIRYI</sequence>
<dbReference type="InterPro" id="IPR026870">
    <property type="entry name" value="Zinc_ribbon_dom"/>
</dbReference>
<feature type="domain" description="Zinc-ribbon" evidence="2">
    <location>
        <begin position="16"/>
        <end position="33"/>
    </location>
</feature>
<dbReference type="eggNOG" id="ENOG5032W95">
    <property type="taxonomic scope" value="Bacteria"/>
</dbReference>
<evidence type="ECO:0000313" key="3">
    <source>
        <dbReference type="EMBL" id="EEG49549.1"/>
    </source>
</evidence>
<evidence type="ECO:0000313" key="4">
    <source>
        <dbReference type="Proteomes" id="UP000003100"/>
    </source>
</evidence>
<dbReference type="EMBL" id="ACBZ01000076">
    <property type="protein sequence ID" value="EEG49549.1"/>
    <property type="molecule type" value="Genomic_DNA"/>
</dbReference>
<dbReference type="Proteomes" id="UP000003100">
    <property type="component" value="Unassembled WGS sequence"/>
</dbReference>
<evidence type="ECO:0000259" key="2">
    <source>
        <dbReference type="Pfam" id="PF13240"/>
    </source>
</evidence>
<dbReference type="PATRIC" id="fig|476272.21.peg.2931"/>
<keyword evidence="4" id="KW-1185">Reference proteome</keyword>
<accession>C0CL61</accession>
<keyword evidence="1" id="KW-0812">Transmembrane</keyword>
<feature type="transmembrane region" description="Helical" evidence="1">
    <location>
        <begin position="55"/>
        <end position="74"/>
    </location>
</feature>
<keyword evidence="1" id="KW-0472">Membrane</keyword>
<dbReference type="Pfam" id="PF13240">
    <property type="entry name" value="Zn_Ribbon_1"/>
    <property type="match status" value="1"/>
</dbReference>
<dbReference type="Gene3D" id="4.10.1060.50">
    <property type="match status" value="1"/>
</dbReference>
<keyword evidence="1" id="KW-1133">Transmembrane helix</keyword>
<protein>
    <recommendedName>
        <fullName evidence="2">Zinc-ribbon domain-containing protein</fullName>
    </recommendedName>
</protein>
<dbReference type="HOGENOM" id="CLU_668655_0_0_9"/>
<organism evidence="3 4">
    <name type="scientific">Blautia hydrogenotrophica (strain DSM 10507 / JCM 14656 / S5a33)</name>
    <name type="common">Ruminococcus hydrogenotrophicus</name>
    <dbReference type="NCBI Taxonomy" id="476272"/>
    <lineage>
        <taxon>Bacteria</taxon>
        <taxon>Bacillati</taxon>
        <taxon>Bacillota</taxon>
        <taxon>Clostridia</taxon>
        <taxon>Lachnospirales</taxon>
        <taxon>Lachnospiraceae</taxon>
        <taxon>Blautia</taxon>
    </lineage>
</organism>
<comment type="caution">
    <text evidence="3">The sequence shown here is derived from an EMBL/GenBank/DDBJ whole genome shotgun (WGS) entry which is preliminary data.</text>
</comment>
<reference evidence="3 4" key="2">
    <citation type="submission" date="2009-02" db="EMBL/GenBank/DDBJ databases">
        <title>Draft genome sequence of Blautia hydrogenotrophica DSM 10507 (Ruminococcus hydrogenotrophicus DSM 10507).</title>
        <authorList>
            <person name="Sudarsanam P."/>
            <person name="Ley R."/>
            <person name="Guruge J."/>
            <person name="Turnbaugh P.J."/>
            <person name="Mahowald M."/>
            <person name="Liep D."/>
            <person name="Gordon J."/>
        </authorList>
    </citation>
    <scope>NUCLEOTIDE SEQUENCE [LARGE SCALE GENOMIC DNA]</scope>
    <source>
        <strain evidence="4">DSM 10507 / JCM 14656 / S5a33</strain>
    </source>
</reference>
<evidence type="ECO:0000256" key="1">
    <source>
        <dbReference type="SAM" id="Phobius"/>
    </source>
</evidence>
<reference evidence="3 4" key="1">
    <citation type="submission" date="2009-01" db="EMBL/GenBank/DDBJ databases">
        <authorList>
            <person name="Fulton L."/>
            <person name="Clifton S."/>
            <person name="Fulton B."/>
            <person name="Xu J."/>
            <person name="Minx P."/>
            <person name="Pepin K.H."/>
            <person name="Johnson M."/>
            <person name="Bhonagiri V."/>
            <person name="Nash W.E."/>
            <person name="Mardis E.R."/>
            <person name="Wilson R.K."/>
        </authorList>
    </citation>
    <scope>NUCLEOTIDE SEQUENCE [LARGE SCALE GENOMIC DNA]</scope>
    <source>
        <strain evidence="4">DSM 10507 / JCM 14656 / S5a33</strain>
    </source>
</reference>
<dbReference type="InterPro" id="IPR038587">
    <property type="entry name" value="Ribosomal_eL40_sf"/>
</dbReference>